<feature type="compositionally biased region" description="Low complexity" evidence="1">
    <location>
        <begin position="25"/>
        <end position="38"/>
    </location>
</feature>
<dbReference type="Proteomes" id="UP000494363">
    <property type="component" value="Unassembled WGS sequence"/>
</dbReference>
<protein>
    <submittedName>
        <fullName evidence="3">Uncharacterized protein</fullName>
    </submittedName>
</protein>
<reference evidence="3 4" key="1">
    <citation type="submission" date="2020-04" db="EMBL/GenBank/DDBJ databases">
        <authorList>
            <person name="De Canck E."/>
        </authorList>
    </citation>
    <scope>NUCLEOTIDE SEQUENCE [LARGE SCALE GENOMIC DNA]</scope>
    <source>
        <strain evidence="3 4">LMG 29542</strain>
    </source>
</reference>
<feature type="chain" id="PRO_5026984184" evidence="2">
    <location>
        <begin position="23"/>
        <end position="61"/>
    </location>
</feature>
<name>A0A6J5DU45_9BURK</name>
<dbReference type="RefSeq" id="WP_175227102.1">
    <property type="nucleotide sequence ID" value="NZ_CADIKH010000011.1"/>
</dbReference>
<accession>A0A6J5DU45</accession>
<proteinExistence type="predicted"/>
<evidence type="ECO:0000256" key="2">
    <source>
        <dbReference type="SAM" id="SignalP"/>
    </source>
</evidence>
<dbReference type="EMBL" id="CADIKH010000011">
    <property type="protein sequence ID" value="CAB3756405.1"/>
    <property type="molecule type" value="Genomic_DNA"/>
</dbReference>
<keyword evidence="2" id="KW-0732">Signal</keyword>
<sequence>MKRLSQALVIASIVALPLVGHAADTSYGSSTGGSSAASKRVMTIDTRADRHPVPGNLYAHR</sequence>
<evidence type="ECO:0000256" key="1">
    <source>
        <dbReference type="SAM" id="MobiDB-lite"/>
    </source>
</evidence>
<evidence type="ECO:0000313" key="4">
    <source>
        <dbReference type="Proteomes" id="UP000494363"/>
    </source>
</evidence>
<feature type="signal peptide" evidence="2">
    <location>
        <begin position="1"/>
        <end position="22"/>
    </location>
</feature>
<keyword evidence="4" id="KW-1185">Reference proteome</keyword>
<evidence type="ECO:0000313" key="3">
    <source>
        <dbReference type="EMBL" id="CAB3756405.1"/>
    </source>
</evidence>
<dbReference type="AlphaFoldDB" id="A0A6J5DU45"/>
<organism evidence="3 4">
    <name type="scientific">Paraburkholderia humisilvae</name>
    <dbReference type="NCBI Taxonomy" id="627669"/>
    <lineage>
        <taxon>Bacteria</taxon>
        <taxon>Pseudomonadati</taxon>
        <taxon>Pseudomonadota</taxon>
        <taxon>Betaproteobacteria</taxon>
        <taxon>Burkholderiales</taxon>
        <taxon>Burkholderiaceae</taxon>
        <taxon>Paraburkholderia</taxon>
    </lineage>
</organism>
<gene>
    <name evidence="3" type="ORF">LMG29542_02857</name>
</gene>
<feature type="region of interest" description="Disordered" evidence="1">
    <location>
        <begin position="25"/>
        <end position="61"/>
    </location>
</feature>